<feature type="domain" description="DUF7918" evidence="2">
    <location>
        <begin position="49"/>
        <end position="210"/>
    </location>
</feature>
<evidence type="ECO:0000313" key="4">
    <source>
        <dbReference type="Proteomes" id="UP000001072"/>
    </source>
</evidence>
<evidence type="ECO:0000256" key="1">
    <source>
        <dbReference type="SAM" id="MobiDB-lite"/>
    </source>
</evidence>
<dbReference type="PANTHER" id="PTHR36223">
    <property type="entry name" value="BETA-LACTAMASE-TYPE TRANSPEPTIDASE FOLD DOMAIN CONTAINING PROTEIN"/>
    <property type="match status" value="1"/>
</dbReference>
<dbReference type="InterPro" id="IPR057678">
    <property type="entry name" value="DUF7918"/>
</dbReference>
<dbReference type="Pfam" id="PF25534">
    <property type="entry name" value="DUF7918"/>
    <property type="match status" value="1"/>
</dbReference>
<dbReference type="Proteomes" id="UP000001072">
    <property type="component" value="Unassembled WGS sequence"/>
</dbReference>
<dbReference type="GeneID" id="18926020"/>
<dbReference type="KEGG" id="mlr:MELLADRAFT_117461"/>
<dbReference type="RefSeq" id="XP_007413750.1">
    <property type="nucleotide sequence ID" value="XM_007413688.1"/>
</dbReference>
<dbReference type="EMBL" id="GL883127">
    <property type="protein sequence ID" value="EGG02957.1"/>
    <property type="molecule type" value="Genomic_DNA"/>
</dbReference>
<dbReference type="HOGENOM" id="CLU_056789_0_0_1"/>
<evidence type="ECO:0000313" key="3">
    <source>
        <dbReference type="EMBL" id="EGG02957.1"/>
    </source>
</evidence>
<gene>
    <name evidence="3" type="ORF">MELLADRAFT_117461</name>
</gene>
<accession>F4RXF4</accession>
<dbReference type="OrthoDB" id="3237202at2759"/>
<dbReference type="InParanoid" id="F4RXF4"/>
<feature type="compositionally biased region" description="Low complexity" evidence="1">
    <location>
        <begin position="178"/>
        <end position="188"/>
    </location>
</feature>
<proteinExistence type="predicted"/>
<organism evidence="4">
    <name type="scientific">Melampsora larici-populina (strain 98AG31 / pathotype 3-4-7)</name>
    <name type="common">Poplar leaf rust fungus</name>
    <dbReference type="NCBI Taxonomy" id="747676"/>
    <lineage>
        <taxon>Eukaryota</taxon>
        <taxon>Fungi</taxon>
        <taxon>Dikarya</taxon>
        <taxon>Basidiomycota</taxon>
        <taxon>Pucciniomycotina</taxon>
        <taxon>Pucciniomycetes</taxon>
        <taxon>Pucciniales</taxon>
        <taxon>Melampsoraceae</taxon>
        <taxon>Melampsora</taxon>
    </lineage>
</organism>
<dbReference type="VEuPathDB" id="FungiDB:MELLADRAFT_117461"/>
<sequence length="242" mass="27066">MPYHRPTNISCSIYPLDHPTHPVGLPAQEHHVHLASSSITGAIQQIATIESTPDTTFEINVELEPTSYSLAHRPESPEEMDDFLIFITLDGVEVQRSKRHRSQRGPTRISGCFTDDGRSRKFQFAKLTLVDPDDPIEGNQNEKIESKICMDEKICQALGTIKVDIVRCRLSEKKPINPRHSNSNNNNHHNNRRPGKDLKTTNQMTFSERTKKVLLSDTAGLSEASVVANGNRASAFNGTKRS</sequence>
<name>F4RXF4_MELLP</name>
<evidence type="ECO:0000259" key="2">
    <source>
        <dbReference type="Pfam" id="PF25534"/>
    </source>
</evidence>
<dbReference type="PANTHER" id="PTHR36223:SF5">
    <property type="entry name" value="BETA-LACTAMASE-TYPE TRANSPEPTIDASE FOLD DOMAIN CONTAINING PROTEIN"/>
    <property type="match status" value="1"/>
</dbReference>
<protein>
    <recommendedName>
        <fullName evidence="2">DUF7918 domain-containing protein</fullName>
    </recommendedName>
</protein>
<feature type="region of interest" description="Disordered" evidence="1">
    <location>
        <begin position="174"/>
        <end position="203"/>
    </location>
</feature>
<feature type="non-terminal residue" evidence="3">
    <location>
        <position position="242"/>
    </location>
</feature>
<keyword evidence="4" id="KW-1185">Reference proteome</keyword>
<reference evidence="4" key="1">
    <citation type="journal article" date="2011" name="Proc. Natl. Acad. Sci. U.S.A.">
        <title>Obligate biotrophy features unraveled by the genomic analysis of rust fungi.</title>
        <authorList>
            <person name="Duplessis S."/>
            <person name="Cuomo C.A."/>
            <person name="Lin Y.-C."/>
            <person name="Aerts A."/>
            <person name="Tisserant E."/>
            <person name="Veneault-Fourrey C."/>
            <person name="Joly D.L."/>
            <person name="Hacquard S."/>
            <person name="Amselem J."/>
            <person name="Cantarel B.L."/>
            <person name="Chiu R."/>
            <person name="Coutinho P.M."/>
            <person name="Feau N."/>
            <person name="Field M."/>
            <person name="Frey P."/>
            <person name="Gelhaye E."/>
            <person name="Goldberg J."/>
            <person name="Grabherr M.G."/>
            <person name="Kodira C.D."/>
            <person name="Kohler A."/>
            <person name="Kuees U."/>
            <person name="Lindquist E.A."/>
            <person name="Lucas S.M."/>
            <person name="Mago R."/>
            <person name="Mauceli E."/>
            <person name="Morin E."/>
            <person name="Murat C."/>
            <person name="Pangilinan J.L."/>
            <person name="Park R."/>
            <person name="Pearson M."/>
            <person name="Quesneville H."/>
            <person name="Rouhier N."/>
            <person name="Sakthikumar S."/>
            <person name="Salamov A.A."/>
            <person name="Schmutz J."/>
            <person name="Selles B."/>
            <person name="Shapiro H."/>
            <person name="Tanguay P."/>
            <person name="Tuskan G.A."/>
            <person name="Henrissat B."/>
            <person name="Van de Peer Y."/>
            <person name="Rouze P."/>
            <person name="Ellis J.G."/>
            <person name="Dodds P.N."/>
            <person name="Schein J.E."/>
            <person name="Zhong S."/>
            <person name="Hamelin R.C."/>
            <person name="Grigoriev I.V."/>
            <person name="Szabo L.J."/>
            <person name="Martin F."/>
        </authorList>
    </citation>
    <scope>NUCLEOTIDE SEQUENCE [LARGE SCALE GENOMIC DNA]</scope>
    <source>
        <strain evidence="4">98AG31 / pathotype 3-4-7</strain>
    </source>
</reference>
<dbReference type="AlphaFoldDB" id="F4RXF4"/>